<evidence type="ECO:0000256" key="1">
    <source>
        <dbReference type="SAM" id="Phobius"/>
    </source>
</evidence>
<reference evidence="3 4" key="2">
    <citation type="submission" date="2019-09" db="EMBL/GenBank/DDBJ databases">
        <title>Complete Genome Sequence and Methylome Analysis of free living Spirochaetas.</title>
        <authorList>
            <person name="Leshcheva N."/>
            <person name="Mikheeva N."/>
        </authorList>
    </citation>
    <scope>NUCLEOTIDE SEQUENCE [LARGE SCALE GENOMIC DNA]</scope>
    <source>
        <strain evidence="3 4">P</strain>
    </source>
</reference>
<evidence type="ECO:0000259" key="2">
    <source>
        <dbReference type="PROSITE" id="PS50076"/>
    </source>
</evidence>
<dbReference type="EMBL" id="CP035807">
    <property type="protein sequence ID" value="QEN05930.1"/>
    <property type="molecule type" value="Genomic_DNA"/>
</dbReference>
<dbReference type="InterPro" id="IPR050817">
    <property type="entry name" value="DjlA_DnaK_co-chaperone"/>
</dbReference>
<accession>A0A5C1QFM2</accession>
<reference evidence="3 4" key="1">
    <citation type="submission" date="2019-02" db="EMBL/GenBank/DDBJ databases">
        <authorList>
            <person name="Fomenkov A."/>
            <person name="Dubinina G."/>
            <person name="Grabovich M."/>
            <person name="Vincze T."/>
            <person name="Roberts R.J."/>
        </authorList>
    </citation>
    <scope>NUCLEOTIDE SEQUENCE [LARGE SCALE GENOMIC DNA]</scope>
    <source>
        <strain evidence="3 4">P</strain>
    </source>
</reference>
<feature type="domain" description="J" evidence="2">
    <location>
        <begin position="88"/>
        <end position="152"/>
    </location>
</feature>
<dbReference type="InterPro" id="IPR001623">
    <property type="entry name" value="DnaJ_domain"/>
</dbReference>
<dbReference type="RefSeq" id="WP_149569164.1">
    <property type="nucleotide sequence ID" value="NZ_CP035807.1"/>
</dbReference>
<dbReference type="InterPro" id="IPR036869">
    <property type="entry name" value="J_dom_sf"/>
</dbReference>
<keyword evidence="1" id="KW-1133">Transmembrane helix</keyword>
<dbReference type="PROSITE" id="PS50076">
    <property type="entry name" value="DNAJ_2"/>
    <property type="match status" value="1"/>
</dbReference>
<name>A0A5C1QFM2_9SPIO</name>
<dbReference type="AlphaFoldDB" id="A0A5C1QFM2"/>
<proteinExistence type="predicted"/>
<keyword evidence="1" id="KW-0472">Membrane</keyword>
<feature type="transmembrane region" description="Helical" evidence="1">
    <location>
        <begin position="7"/>
        <end position="28"/>
    </location>
</feature>
<sequence>MFRIIGGVIGFFMGSFLGLFGMLIGAYIGSSLGRSVETLLFGTRNDNYTNQNAQDAYRKFYEQFYQNASYANNGRYDYNNINTGASDSHYADIGCSRADSNDVIKKRYRKLVSEYHPDRIASKGLSQVEMAQAEAKFKKIQESYNMIKKEKGI</sequence>
<dbReference type="Pfam" id="PF00226">
    <property type="entry name" value="DnaJ"/>
    <property type="match status" value="1"/>
</dbReference>
<dbReference type="CDD" id="cd06257">
    <property type="entry name" value="DnaJ"/>
    <property type="match status" value="1"/>
</dbReference>
<dbReference type="PRINTS" id="PR00625">
    <property type="entry name" value="JDOMAIN"/>
</dbReference>
<dbReference type="PANTHER" id="PTHR24074">
    <property type="entry name" value="CO-CHAPERONE PROTEIN DJLA"/>
    <property type="match status" value="1"/>
</dbReference>
<keyword evidence="4" id="KW-1185">Reference proteome</keyword>
<dbReference type="Gene3D" id="1.10.287.110">
    <property type="entry name" value="DnaJ domain"/>
    <property type="match status" value="1"/>
</dbReference>
<dbReference type="SUPFAM" id="SSF46565">
    <property type="entry name" value="Chaperone J-domain"/>
    <property type="match status" value="1"/>
</dbReference>
<organism evidence="3 4">
    <name type="scientific">Thiospirochaeta perfilievii</name>
    <dbReference type="NCBI Taxonomy" id="252967"/>
    <lineage>
        <taxon>Bacteria</taxon>
        <taxon>Pseudomonadati</taxon>
        <taxon>Spirochaetota</taxon>
        <taxon>Spirochaetia</taxon>
        <taxon>Spirochaetales</taxon>
        <taxon>Spirochaetaceae</taxon>
        <taxon>Thiospirochaeta</taxon>
    </lineage>
</organism>
<gene>
    <name evidence="3" type="ORF">EW093_14915</name>
</gene>
<evidence type="ECO:0000313" key="4">
    <source>
        <dbReference type="Proteomes" id="UP000323824"/>
    </source>
</evidence>
<evidence type="ECO:0000313" key="3">
    <source>
        <dbReference type="EMBL" id="QEN05930.1"/>
    </source>
</evidence>
<keyword evidence="1" id="KW-0812">Transmembrane</keyword>
<dbReference type="Proteomes" id="UP000323824">
    <property type="component" value="Chromosome"/>
</dbReference>
<dbReference type="KEGG" id="sper:EW093_14915"/>
<protein>
    <recommendedName>
        <fullName evidence="2">J domain-containing protein</fullName>
    </recommendedName>
</protein>
<dbReference type="OrthoDB" id="9779889at2"/>
<dbReference type="SMART" id="SM00271">
    <property type="entry name" value="DnaJ"/>
    <property type="match status" value="1"/>
</dbReference>